<dbReference type="RefSeq" id="WP_143094969.1">
    <property type="nucleotide sequence ID" value="NZ_FOVM01000001.1"/>
</dbReference>
<accession>A0A1I4Z0R5</accession>
<reference evidence="4" key="1">
    <citation type="submission" date="2016-10" db="EMBL/GenBank/DDBJ databases">
        <authorList>
            <person name="Varghese N."/>
            <person name="Submissions S."/>
        </authorList>
    </citation>
    <scope>NUCLEOTIDE SEQUENCE [LARGE SCALE GENOMIC DNA]</scope>
    <source>
        <strain evidence="4">CGMCC 1.11101</strain>
    </source>
</reference>
<evidence type="ECO:0000256" key="1">
    <source>
        <dbReference type="ARBA" id="ARBA00022801"/>
    </source>
</evidence>
<evidence type="ECO:0000313" key="3">
    <source>
        <dbReference type="EMBL" id="SFN43643.1"/>
    </source>
</evidence>
<sequence length="510" mass="56130">MVQSSSRVLVIRNGQYFAGPGPEAGLITQDLVAENGIIVKMGPGVGEELTPSDSVEIVDATDRLVLPGFINAHYHSHDVLAKGTMEEEPLEWWALLALPPSFPARSTEEVRVRTILGALECLRGGITTVQDMVTLFPFEPEQLETVVEAYESIGIRAVVGPQYADKTGIGTRPFWEEVIPEEYHSRVKSFAEPDLDFDLLDYLEEKYFAEGSANGRVTWALAPTAPESCTDGLLKRTVALSERYDLPIFTHIYESKSMALEARIHYGEHDGSLINWLGTLGMLGPRVNLAHSVWLLEHELKKLAETDTKVVFNLLSNLKLKSGIPPIEAVQRMGISYALGCDNPSCSDSQNMFQAMKLTATLNAITHPDPLPEQAYQVFDAATRGGARAIGKSDSLGELAVGFRADCYLVDLNDPSWLPLNSAVRQLVYSESGRGVETVIVDGDVVIRNGRSTKIDEAALRAQLADVMPTFLTDFANARERVSELRPYLLEAHQRVWAEDVGLNRLFSGS</sequence>
<keyword evidence="1" id="KW-0378">Hydrolase</keyword>
<dbReference type="Pfam" id="PF01979">
    <property type="entry name" value="Amidohydro_1"/>
    <property type="match status" value="1"/>
</dbReference>
<dbReference type="InterPro" id="IPR006680">
    <property type="entry name" value="Amidohydro-rel"/>
</dbReference>
<dbReference type="SUPFAM" id="SSF51338">
    <property type="entry name" value="Composite domain of metallo-dependent hydrolases"/>
    <property type="match status" value="2"/>
</dbReference>
<dbReference type="GO" id="GO:0016810">
    <property type="term" value="F:hydrolase activity, acting on carbon-nitrogen (but not peptide) bonds"/>
    <property type="evidence" value="ECO:0007669"/>
    <property type="project" value="InterPro"/>
</dbReference>
<proteinExistence type="predicted"/>
<dbReference type="SUPFAM" id="SSF51556">
    <property type="entry name" value="Metallo-dependent hydrolases"/>
    <property type="match status" value="1"/>
</dbReference>
<dbReference type="Gene3D" id="2.30.40.10">
    <property type="entry name" value="Urease, subunit C, domain 1"/>
    <property type="match status" value="1"/>
</dbReference>
<protein>
    <submittedName>
        <fullName evidence="3">Guanine deaminase</fullName>
    </submittedName>
</protein>
<dbReference type="STRING" id="995034.SAMN05216219_0641"/>
<evidence type="ECO:0000259" key="2">
    <source>
        <dbReference type="Pfam" id="PF01979"/>
    </source>
</evidence>
<gene>
    <name evidence="3" type="ORF">SAMN05216219_0641</name>
</gene>
<dbReference type="InterPro" id="IPR011059">
    <property type="entry name" value="Metal-dep_hydrolase_composite"/>
</dbReference>
<dbReference type="OrthoDB" id="3189065at2"/>
<keyword evidence="4" id="KW-1185">Reference proteome</keyword>
<dbReference type="PANTHER" id="PTHR43794">
    <property type="entry name" value="AMINOHYDROLASE SSNA-RELATED"/>
    <property type="match status" value="1"/>
</dbReference>
<dbReference type="AlphaFoldDB" id="A0A1I4Z0R5"/>
<dbReference type="EMBL" id="FOVM01000001">
    <property type="protein sequence ID" value="SFN43643.1"/>
    <property type="molecule type" value="Genomic_DNA"/>
</dbReference>
<dbReference type="InterPro" id="IPR050287">
    <property type="entry name" value="MTA/SAH_deaminase"/>
</dbReference>
<dbReference type="PANTHER" id="PTHR43794:SF11">
    <property type="entry name" value="AMIDOHYDROLASE-RELATED DOMAIN-CONTAINING PROTEIN"/>
    <property type="match status" value="1"/>
</dbReference>
<dbReference type="Proteomes" id="UP000198867">
    <property type="component" value="Unassembled WGS sequence"/>
</dbReference>
<organism evidence="3 4">
    <name type="scientific">Mycetocola miduiensis</name>
    <dbReference type="NCBI Taxonomy" id="995034"/>
    <lineage>
        <taxon>Bacteria</taxon>
        <taxon>Bacillati</taxon>
        <taxon>Actinomycetota</taxon>
        <taxon>Actinomycetes</taxon>
        <taxon>Micrococcales</taxon>
        <taxon>Microbacteriaceae</taxon>
        <taxon>Mycetocola</taxon>
    </lineage>
</organism>
<name>A0A1I4Z0R5_9MICO</name>
<evidence type="ECO:0000313" key="4">
    <source>
        <dbReference type="Proteomes" id="UP000198867"/>
    </source>
</evidence>
<feature type="domain" description="Amidohydrolase-related" evidence="2">
    <location>
        <begin position="64"/>
        <end position="446"/>
    </location>
</feature>
<dbReference type="Gene3D" id="3.20.20.140">
    <property type="entry name" value="Metal-dependent hydrolases"/>
    <property type="match status" value="1"/>
</dbReference>
<dbReference type="InterPro" id="IPR032466">
    <property type="entry name" value="Metal_Hydrolase"/>
</dbReference>